<dbReference type="RefSeq" id="WP_279964881.1">
    <property type="nucleotide sequence ID" value="NZ_CP122537.1"/>
</dbReference>
<feature type="transmembrane region" description="Helical" evidence="2">
    <location>
        <begin position="989"/>
        <end position="1009"/>
    </location>
</feature>
<evidence type="ECO:0000256" key="2">
    <source>
        <dbReference type="SAM" id="Phobius"/>
    </source>
</evidence>
<keyword evidence="2" id="KW-1133">Transmembrane helix</keyword>
<dbReference type="Gene3D" id="3.30.70.1320">
    <property type="entry name" value="Multidrug efflux transporter AcrB pore domain like"/>
    <property type="match status" value="1"/>
</dbReference>
<keyword evidence="2" id="KW-0812">Transmembrane</keyword>
<dbReference type="Gene3D" id="3.30.70.1430">
    <property type="entry name" value="Multidrug efflux transporter AcrB pore domain"/>
    <property type="match status" value="2"/>
</dbReference>
<feature type="transmembrane region" description="Helical" evidence="2">
    <location>
        <begin position="389"/>
        <end position="411"/>
    </location>
</feature>
<dbReference type="SUPFAM" id="SSF82693">
    <property type="entry name" value="Multidrug efflux transporter AcrB pore domain, PN1, PN2, PC1 and PC2 subdomains"/>
    <property type="match status" value="3"/>
</dbReference>
<feature type="transmembrane region" description="Helical" evidence="2">
    <location>
        <begin position="510"/>
        <end position="529"/>
    </location>
</feature>
<feature type="transmembrane region" description="Helical" evidence="2">
    <location>
        <begin position="464"/>
        <end position="489"/>
    </location>
</feature>
<dbReference type="Proteomes" id="UP001243420">
    <property type="component" value="Chromosome"/>
</dbReference>
<evidence type="ECO:0000256" key="1">
    <source>
        <dbReference type="SAM" id="MobiDB-lite"/>
    </source>
</evidence>
<name>A0ABY8LDM3_9RHOB</name>
<proteinExistence type="predicted"/>
<reference evidence="3 4" key="1">
    <citation type="submission" date="2023-04" db="EMBL/GenBank/DDBJ databases">
        <title>Jannaschia ovalis sp. nov., a marine bacterium isolated from sea tidal flat.</title>
        <authorList>
            <person name="Kwon D.Y."/>
            <person name="Kim J.-J."/>
        </authorList>
    </citation>
    <scope>NUCLEOTIDE SEQUENCE [LARGE SCALE GENOMIC DNA]</scope>
    <source>
        <strain evidence="3 4">GRR-S6-38</strain>
    </source>
</reference>
<keyword evidence="2" id="KW-0472">Membrane</keyword>
<feature type="transmembrane region" description="Helical" evidence="2">
    <location>
        <begin position="1091"/>
        <end position="1114"/>
    </location>
</feature>
<keyword evidence="4" id="KW-1185">Reference proteome</keyword>
<dbReference type="InterPro" id="IPR027463">
    <property type="entry name" value="AcrB_DN_DC_subdom"/>
</dbReference>
<evidence type="ECO:0000313" key="4">
    <source>
        <dbReference type="Proteomes" id="UP001243420"/>
    </source>
</evidence>
<organism evidence="3 4">
    <name type="scientific">Jannaschia ovalis</name>
    <dbReference type="NCBI Taxonomy" id="3038773"/>
    <lineage>
        <taxon>Bacteria</taxon>
        <taxon>Pseudomonadati</taxon>
        <taxon>Pseudomonadota</taxon>
        <taxon>Alphaproteobacteria</taxon>
        <taxon>Rhodobacterales</taxon>
        <taxon>Roseobacteraceae</taxon>
        <taxon>Jannaschia</taxon>
    </lineage>
</organism>
<evidence type="ECO:0000313" key="3">
    <source>
        <dbReference type="EMBL" id="WGH78170.1"/>
    </source>
</evidence>
<feature type="transmembrane region" description="Helical" evidence="2">
    <location>
        <begin position="336"/>
        <end position="355"/>
    </location>
</feature>
<dbReference type="Gene3D" id="3.30.2090.10">
    <property type="entry name" value="Multidrug efflux transporter AcrB TolC docking domain, DN and DC subdomains"/>
    <property type="match status" value="2"/>
</dbReference>
<dbReference type="SUPFAM" id="SSF82866">
    <property type="entry name" value="Multidrug efflux transporter AcrB transmembrane domain"/>
    <property type="match status" value="2"/>
</dbReference>
<feature type="transmembrane region" description="Helical" evidence="2">
    <location>
        <begin position="1126"/>
        <end position="1149"/>
    </location>
</feature>
<dbReference type="Gene3D" id="3.30.70.1440">
    <property type="entry name" value="Multidrug efflux transporter AcrB pore domain"/>
    <property type="match status" value="1"/>
</dbReference>
<accession>A0ABY8LDM3</accession>
<feature type="region of interest" description="Disordered" evidence="1">
    <location>
        <begin position="1211"/>
        <end position="1243"/>
    </location>
</feature>
<feature type="transmembrane region" description="Helical" evidence="2">
    <location>
        <begin position="1042"/>
        <end position="1064"/>
    </location>
</feature>
<dbReference type="InterPro" id="IPR001036">
    <property type="entry name" value="Acrflvin-R"/>
</dbReference>
<sequence length="1243" mass="132791">MTGIIDWAANRARMVLAFVVLSVVAGAVAYISLPKEGEPDIDIPGIFVSVPFPGISASDSEKLLVKPMETELKEVDGLKEMTATASEGFAGIFLEFEFGWDKSATIADVRDKMNNAEADFPAGAEQYIIDEINFSEFPILIVSLSGDAPERTLLRLAGDLQDRLEGMPAILEAGLAGHRDEMVEVLIDPLALEAYNVTAGELVNVVTQNNLLVATGSVETASGAFPVKIPGSFETTQDVYELPVKTDGDRVITLGDLAQINLTFEDREGTARYNGDTTVALQVVKRKGFNIIDTAADVRAEIDAQTATWPEELRQAVEVRITLDQSRTVRSMVSQLEGSVLTAIALVMIVVLAALGTRSALLVGFAIPTSFLLSFALMAVLGITISNIVMFGLILAVGMLVDGAIVVVEYADKRISEGAGPMHAYTEAAKRMFWPVVSSTATTLCAFLPMLFWPGVPGEFMGMLPVTLIFVLSASLIVALVYLPVLGGVAGRVSRMFERGANALRASLPWIVRAALAAASAWLMIVAILQTLNPALLLPQAPPGLLGSLPGAILFLVAAAALSTTLGSVKFERRARRVRSGYRRSLFGQFVNLIVGNPIGPIVAVGAVGFAVITTFSYFAANNNGVEFFVESELEQANIYVRARGNLSLDEKDALLREAEEIVLATPGIESAFAFAGDGGLNSGGPGAAGGPADTIGQIQIEMVPWEDRPTVSAPWFDIFGFTVNGDFVDPAFDGDAIADDLLARLRELPGVKVDLSANDRGPAQGKPVHLRLTGENWLELQAATAEAVDLFAATPAIIDIEDTLPLPGIDWEIDVDVEKAGRFGADVATVGAMVQLVTRGILLDTMRVPSSDEEIEIRVRLPEEDRVLSTLDNLKVRTADGLVPLANFITRQPVPQLAQIDRSDGTRFFDVKADVAPGMVKLVDADGVTQAVVPEAEAEGSDLTAIPVTANERIGVLTEALEAGGILPESVSWEWTGDQEEQAESQAFLGQAFIGALGLMFVILLAQFNSIYNSVLVLLAVVLSTTGVLIGMLVMGQPFSIIMTGTGIVALAGIVVNNNIVLIDTYQEYSRYMPRIEAITRTAEDRIRPVLLTTLTTMAGLAPMMFGLSLNFIGGGYSIGSPTALWWIQLATAVVWGLGIATVLTLLFTPAMLAARVWVAVYARGLGRLLGRLGFGRGHRAAEDWALRREARRVRAPTLLWADAEGDGALVPAQEAPRPVVLPEDADTPDRGRPQPPLRAAE</sequence>
<dbReference type="PANTHER" id="PTHR32063:SF0">
    <property type="entry name" value="SWARMING MOTILITY PROTEIN SWRC"/>
    <property type="match status" value="1"/>
</dbReference>
<dbReference type="PRINTS" id="PR00702">
    <property type="entry name" value="ACRIFLAVINRP"/>
</dbReference>
<protein>
    <submittedName>
        <fullName evidence="3">Efflux RND transporter permease subunit</fullName>
    </submittedName>
</protein>
<gene>
    <name evidence="3" type="ORF">P8627_14205</name>
</gene>
<dbReference type="SUPFAM" id="SSF82714">
    <property type="entry name" value="Multidrug efflux transporter AcrB TolC docking domain, DN and DC subdomains"/>
    <property type="match status" value="2"/>
</dbReference>
<feature type="transmembrane region" description="Helical" evidence="2">
    <location>
        <begin position="432"/>
        <end position="452"/>
    </location>
</feature>
<dbReference type="Pfam" id="PF00873">
    <property type="entry name" value="ACR_tran"/>
    <property type="match status" value="3"/>
</dbReference>
<dbReference type="EMBL" id="CP122537">
    <property type="protein sequence ID" value="WGH78170.1"/>
    <property type="molecule type" value="Genomic_DNA"/>
</dbReference>
<dbReference type="PANTHER" id="PTHR32063">
    <property type="match status" value="1"/>
</dbReference>
<feature type="transmembrane region" description="Helical" evidence="2">
    <location>
        <begin position="549"/>
        <end position="569"/>
    </location>
</feature>
<feature type="transmembrane region" description="Helical" evidence="2">
    <location>
        <begin position="12"/>
        <end position="33"/>
    </location>
</feature>
<feature type="transmembrane region" description="Helical" evidence="2">
    <location>
        <begin position="1016"/>
        <end position="1036"/>
    </location>
</feature>
<dbReference type="Gene3D" id="1.20.1640.10">
    <property type="entry name" value="Multidrug efflux transporter AcrB transmembrane domain"/>
    <property type="match status" value="4"/>
</dbReference>
<feature type="transmembrane region" description="Helical" evidence="2">
    <location>
        <begin position="590"/>
        <end position="619"/>
    </location>
</feature>
<feature type="transmembrane region" description="Helical" evidence="2">
    <location>
        <begin position="362"/>
        <end position="383"/>
    </location>
</feature>